<keyword evidence="3" id="KW-0349">Heme</keyword>
<evidence type="ECO:0000313" key="12">
    <source>
        <dbReference type="Proteomes" id="UP000192596"/>
    </source>
</evidence>
<dbReference type="InterPro" id="IPR006314">
    <property type="entry name" value="Dyp_peroxidase"/>
</dbReference>
<dbReference type="OrthoDB" id="3207336at2759"/>
<organism evidence="11 12">
    <name type="scientific">Cryoendolithus antarcticus</name>
    <dbReference type="NCBI Taxonomy" id="1507870"/>
    <lineage>
        <taxon>Eukaryota</taxon>
        <taxon>Fungi</taxon>
        <taxon>Dikarya</taxon>
        <taxon>Ascomycota</taxon>
        <taxon>Pezizomycotina</taxon>
        <taxon>Dothideomycetes</taxon>
        <taxon>Dothideomycetidae</taxon>
        <taxon>Cladosporiales</taxon>
        <taxon>Cladosporiaceae</taxon>
        <taxon>Cryoendolithus</taxon>
    </lineage>
</organism>
<evidence type="ECO:0000256" key="5">
    <source>
        <dbReference type="ARBA" id="ARBA00022729"/>
    </source>
</evidence>
<dbReference type="GO" id="GO:0020037">
    <property type="term" value="F:heme binding"/>
    <property type="evidence" value="ECO:0007669"/>
    <property type="project" value="InterPro"/>
</dbReference>
<evidence type="ECO:0000259" key="9">
    <source>
        <dbReference type="Pfam" id="PF20628"/>
    </source>
</evidence>
<feature type="domain" description="Dyp-type peroxidase C-terminal" evidence="9">
    <location>
        <begin position="213"/>
        <end position="372"/>
    </location>
</feature>
<dbReference type="InterPro" id="IPR048328">
    <property type="entry name" value="Dyp_perox_C"/>
</dbReference>
<dbReference type="InParanoid" id="A0A1V8TCW3"/>
<evidence type="ECO:0008006" key="13">
    <source>
        <dbReference type="Google" id="ProtNLM"/>
    </source>
</evidence>
<dbReference type="Pfam" id="PF21105">
    <property type="entry name" value="DyP_N"/>
    <property type="match status" value="1"/>
</dbReference>
<comment type="similarity">
    <text evidence="8">Belongs to the DyP-type peroxidase family.</text>
</comment>
<reference evidence="12" key="1">
    <citation type="submission" date="2017-03" db="EMBL/GenBank/DDBJ databases">
        <title>Genomes of endolithic fungi from Antarctica.</title>
        <authorList>
            <person name="Coleine C."/>
            <person name="Masonjones S."/>
            <person name="Stajich J.E."/>
        </authorList>
    </citation>
    <scope>NUCLEOTIDE SEQUENCE [LARGE SCALE GENOMIC DNA]</scope>
    <source>
        <strain evidence="12">CCFEE 5527</strain>
    </source>
</reference>
<keyword evidence="7" id="KW-0408">Iron</keyword>
<evidence type="ECO:0000256" key="7">
    <source>
        <dbReference type="ARBA" id="ARBA00023004"/>
    </source>
</evidence>
<keyword evidence="6" id="KW-0560">Oxidoreductase</keyword>
<accession>A0A1V8TCW3</accession>
<evidence type="ECO:0000259" key="10">
    <source>
        <dbReference type="Pfam" id="PF21105"/>
    </source>
</evidence>
<keyword evidence="12" id="KW-1185">Reference proteome</keyword>
<dbReference type="EMBL" id="NAJO01000011">
    <property type="protein sequence ID" value="OQO09220.1"/>
    <property type="molecule type" value="Genomic_DNA"/>
</dbReference>
<dbReference type="PANTHER" id="PTHR30521">
    <property type="entry name" value="DEFERROCHELATASE/PEROXIDASE"/>
    <property type="match status" value="1"/>
</dbReference>
<evidence type="ECO:0000313" key="11">
    <source>
        <dbReference type="EMBL" id="OQO09220.1"/>
    </source>
</evidence>
<evidence type="ECO:0000256" key="4">
    <source>
        <dbReference type="ARBA" id="ARBA00022723"/>
    </source>
</evidence>
<keyword evidence="4" id="KW-0479">Metal-binding</keyword>
<comment type="cofactor">
    <cofactor evidence="1">
        <name>heme b</name>
        <dbReference type="ChEBI" id="CHEBI:60344"/>
    </cofactor>
</comment>
<dbReference type="PROSITE" id="PS51404">
    <property type="entry name" value="DYP_PEROXIDASE"/>
    <property type="match status" value="1"/>
</dbReference>
<comment type="caution">
    <text evidence="11">The sequence shown here is derived from an EMBL/GenBank/DDBJ whole genome shotgun (WGS) entry which is preliminary data.</text>
</comment>
<evidence type="ECO:0000256" key="6">
    <source>
        <dbReference type="ARBA" id="ARBA00023002"/>
    </source>
</evidence>
<dbReference type="GO" id="GO:0046872">
    <property type="term" value="F:metal ion binding"/>
    <property type="evidence" value="ECO:0007669"/>
    <property type="project" value="UniProtKB-KW"/>
</dbReference>
<dbReference type="GO" id="GO:0005829">
    <property type="term" value="C:cytosol"/>
    <property type="evidence" value="ECO:0007669"/>
    <property type="project" value="TreeGrafter"/>
</dbReference>
<evidence type="ECO:0000256" key="2">
    <source>
        <dbReference type="ARBA" id="ARBA00022559"/>
    </source>
</evidence>
<name>A0A1V8TCW3_9PEZI</name>
<dbReference type="PANTHER" id="PTHR30521:SF4">
    <property type="entry name" value="DEFERROCHELATASE"/>
    <property type="match status" value="1"/>
</dbReference>
<dbReference type="InterPro" id="IPR011008">
    <property type="entry name" value="Dimeric_a/b-barrel"/>
</dbReference>
<evidence type="ECO:0000256" key="1">
    <source>
        <dbReference type="ARBA" id="ARBA00001970"/>
    </source>
</evidence>
<dbReference type="Pfam" id="PF20628">
    <property type="entry name" value="Dyp_perox_C"/>
    <property type="match status" value="1"/>
</dbReference>
<protein>
    <recommendedName>
        <fullName evidence="13">Dyp-type peroxidase</fullName>
    </recommendedName>
</protein>
<evidence type="ECO:0000256" key="3">
    <source>
        <dbReference type="ARBA" id="ARBA00022617"/>
    </source>
</evidence>
<proteinExistence type="inferred from homology"/>
<dbReference type="InterPro" id="IPR049509">
    <property type="entry name" value="DyP_N"/>
</dbReference>
<dbReference type="AlphaFoldDB" id="A0A1V8TCW3"/>
<dbReference type="Proteomes" id="UP000192596">
    <property type="component" value="Unassembled WGS sequence"/>
</dbReference>
<dbReference type="GO" id="GO:0004601">
    <property type="term" value="F:peroxidase activity"/>
    <property type="evidence" value="ECO:0007669"/>
    <property type="project" value="UniProtKB-KW"/>
</dbReference>
<sequence>MTAPLNLENVQGDILLGGLPKKNETFFLFHIDDAHVKQFCQSLKQVANEISHSSHTASARHAIAKNDSPGLVDLAGANIAEPLFVNGMKAGAAGDSQSLGDPLAPGSTNQPAWESGFTSSTTIDGILLVAGSSADQVAQKMAKVKSLFGQGTVTEVLSISGVVRPGVQAGHEHFGFDDGVSQPGIAGVDDNVPPGQDTINPGVILCNRQGSQQQQPDWMTDGSFMCFRKLKQDVPGWNKFLVDASNKLGTWSDQLGARLVGRWKSGCPVALSPDFDNTNIAADPNQINNFDFDQGSNFKCPLGAHIRKTNPRSDLGPRGANSFVSTTRILRRGIPYGKELSEDPNGERGLLFVCYQSSISAGFAFLQRTWANNADFPQSGVGLDAILGQTSSIGDINMTGLFPQDPSRPLAMAGINPFVVPKGGEYLFSPSMSALTGVLSDVK</sequence>
<evidence type="ECO:0000256" key="8">
    <source>
        <dbReference type="ARBA" id="ARBA00025737"/>
    </source>
</evidence>
<keyword evidence="2" id="KW-0575">Peroxidase</keyword>
<dbReference type="STRING" id="1507870.A0A1V8TCW3"/>
<dbReference type="SUPFAM" id="SSF54909">
    <property type="entry name" value="Dimeric alpha+beta barrel"/>
    <property type="match status" value="1"/>
</dbReference>
<dbReference type="NCBIfam" id="TIGR01413">
    <property type="entry name" value="Dyp_perox_fam"/>
    <property type="match status" value="1"/>
</dbReference>
<keyword evidence="5" id="KW-0732">Signal</keyword>
<gene>
    <name evidence="11" type="ORF">B0A48_06112</name>
</gene>
<feature type="domain" description="DyP dimeric alpha+beta barrel" evidence="10">
    <location>
        <begin position="9"/>
        <end position="165"/>
    </location>
</feature>